<name>A0A430JYS7_9FLAO</name>
<keyword evidence="3" id="KW-1185">Reference proteome</keyword>
<evidence type="ECO:0000256" key="1">
    <source>
        <dbReference type="SAM" id="MobiDB-lite"/>
    </source>
</evidence>
<dbReference type="Proteomes" id="UP000267585">
    <property type="component" value="Unassembled WGS sequence"/>
</dbReference>
<evidence type="ECO:0000313" key="3">
    <source>
        <dbReference type="Proteomes" id="UP000267585"/>
    </source>
</evidence>
<dbReference type="AlphaFoldDB" id="A0A430JYS7"/>
<accession>A0A430JYS7</accession>
<dbReference type="RefSeq" id="WP_126163724.1">
    <property type="nucleotide sequence ID" value="NZ_RQPJ01000021.1"/>
</dbReference>
<protein>
    <submittedName>
        <fullName evidence="2">Uncharacterized protein</fullName>
    </submittedName>
</protein>
<comment type="caution">
    <text evidence="2">The sequence shown here is derived from an EMBL/GenBank/DDBJ whole genome shotgun (WGS) entry which is preliminary data.</text>
</comment>
<feature type="compositionally biased region" description="Pro residues" evidence="1">
    <location>
        <begin position="141"/>
        <end position="152"/>
    </location>
</feature>
<reference evidence="2 3" key="1">
    <citation type="submission" date="2018-11" db="EMBL/GenBank/DDBJ databases">
        <title>Arenibacter aquaticus sp.nov., a marine bacterium isolated from surface seawater in the South China Sea.</title>
        <authorList>
            <person name="Guo J."/>
            <person name="Sun J."/>
        </authorList>
    </citation>
    <scope>NUCLEOTIDE SEQUENCE [LARGE SCALE GENOMIC DNA]</scope>
    <source>
        <strain evidence="2 3">GUO666</strain>
    </source>
</reference>
<sequence>MKHELTDLIHLLSHWVHQEQIQHSHSHYNNNKSHGALWQHAEDQASSHGPHLSVAPHQHPHKNGPGQDMEPEHDHKVIAFLNQMFQDTDPEQEPYKKVTVEMDVDKHLAEEPGDLPTPIYCIKNNNFPSRNRDSFKSDFPPLTPPPDHFYRS</sequence>
<proteinExistence type="predicted"/>
<evidence type="ECO:0000313" key="2">
    <source>
        <dbReference type="EMBL" id="RTE52039.1"/>
    </source>
</evidence>
<dbReference type="EMBL" id="RQPJ01000021">
    <property type="protein sequence ID" value="RTE52039.1"/>
    <property type="molecule type" value="Genomic_DNA"/>
</dbReference>
<feature type="region of interest" description="Disordered" evidence="1">
    <location>
        <begin position="126"/>
        <end position="152"/>
    </location>
</feature>
<organism evidence="2 3">
    <name type="scientific">Arenibacter aquaticus</name>
    <dbReference type="NCBI Taxonomy" id="2489054"/>
    <lineage>
        <taxon>Bacteria</taxon>
        <taxon>Pseudomonadati</taxon>
        <taxon>Bacteroidota</taxon>
        <taxon>Flavobacteriia</taxon>
        <taxon>Flavobacteriales</taxon>
        <taxon>Flavobacteriaceae</taxon>
        <taxon>Arenibacter</taxon>
    </lineage>
</organism>
<feature type="region of interest" description="Disordered" evidence="1">
    <location>
        <begin position="40"/>
        <end position="71"/>
    </location>
</feature>
<gene>
    <name evidence="2" type="ORF">EHW67_17730</name>
</gene>